<organism evidence="1 2">
    <name type="scientific">Pristionchus pacificus</name>
    <name type="common">Parasitic nematode worm</name>
    <dbReference type="NCBI Taxonomy" id="54126"/>
    <lineage>
        <taxon>Eukaryota</taxon>
        <taxon>Metazoa</taxon>
        <taxon>Ecdysozoa</taxon>
        <taxon>Nematoda</taxon>
        <taxon>Chromadorea</taxon>
        <taxon>Rhabditida</taxon>
        <taxon>Rhabditina</taxon>
        <taxon>Diplogasteromorpha</taxon>
        <taxon>Diplogasteroidea</taxon>
        <taxon>Neodiplogasteridae</taxon>
        <taxon>Pristionchus</taxon>
    </lineage>
</organism>
<reference evidence="1" key="2">
    <citation type="submission" date="2022-06" db="UniProtKB">
        <authorList>
            <consortium name="EnsemblMetazoa"/>
        </authorList>
    </citation>
    <scope>IDENTIFICATION</scope>
    <source>
        <strain evidence="1">PS312</strain>
    </source>
</reference>
<dbReference type="AlphaFoldDB" id="A0A2A6BSF0"/>
<accession>A0A2A6BSF0</accession>
<protein>
    <submittedName>
        <fullName evidence="1">Uncharacterized protein</fullName>
    </submittedName>
</protein>
<proteinExistence type="predicted"/>
<gene>
    <name evidence="1" type="primary">WBGene00282904</name>
</gene>
<accession>A0A8R1V2Z5</accession>
<dbReference type="EnsemblMetazoa" id="PPA44535.1">
    <property type="protein sequence ID" value="PPA44535.1"/>
    <property type="gene ID" value="WBGene00282904"/>
</dbReference>
<sequence>MRSLPYSPHVAELWVVHSSSSIEPFPFGRSQFDALPAHVCRLAASFLQPRAQQQLLAKLLRVVAVAVEVQFGEDGPRGGVETVEAFETGRRRSGIVGRKGNVLAVTMAATEKNWRENAGPSDHSRALCLSASTLPNYLFCYSLRLCPSRNYTQGPGT</sequence>
<keyword evidence="2" id="KW-1185">Reference proteome</keyword>
<dbReference type="Proteomes" id="UP000005239">
    <property type="component" value="Unassembled WGS sequence"/>
</dbReference>
<evidence type="ECO:0000313" key="1">
    <source>
        <dbReference type="EnsemblMetazoa" id="PPA44535.1"/>
    </source>
</evidence>
<name>A0A2A6BSF0_PRIPA</name>
<evidence type="ECO:0000313" key="2">
    <source>
        <dbReference type="Proteomes" id="UP000005239"/>
    </source>
</evidence>
<reference evidence="2" key="1">
    <citation type="journal article" date="2008" name="Nat. Genet.">
        <title>The Pristionchus pacificus genome provides a unique perspective on nematode lifestyle and parasitism.</title>
        <authorList>
            <person name="Dieterich C."/>
            <person name="Clifton S.W."/>
            <person name="Schuster L.N."/>
            <person name="Chinwalla A."/>
            <person name="Delehaunty K."/>
            <person name="Dinkelacker I."/>
            <person name="Fulton L."/>
            <person name="Fulton R."/>
            <person name="Godfrey J."/>
            <person name="Minx P."/>
            <person name="Mitreva M."/>
            <person name="Roeseler W."/>
            <person name="Tian H."/>
            <person name="Witte H."/>
            <person name="Yang S.P."/>
            <person name="Wilson R.K."/>
            <person name="Sommer R.J."/>
        </authorList>
    </citation>
    <scope>NUCLEOTIDE SEQUENCE [LARGE SCALE GENOMIC DNA]</scope>
    <source>
        <strain evidence="2">PS312</strain>
    </source>
</reference>